<comment type="similarity">
    <text evidence="1">Belongs to the metallo-dependent hydrolases superfamily. CpsB/CapC family.</text>
</comment>
<dbReference type="InterPro" id="IPR016667">
    <property type="entry name" value="Caps_polysacc_synth_CpsB/CapC"/>
</dbReference>
<organism evidence="6 7">
    <name type="scientific">Clostridium butyricum E4 str. BoNT E BL5262</name>
    <dbReference type="NCBI Taxonomy" id="632245"/>
    <lineage>
        <taxon>Bacteria</taxon>
        <taxon>Bacillati</taxon>
        <taxon>Bacillota</taxon>
        <taxon>Clostridia</taxon>
        <taxon>Eubacteriales</taxon>
        <taxon>Clostridiaceae</taxon>
        <taxon>Clostridium</taxon>
    </lineage>
</organism>
<evidence type="ECO:0000256" key="3">
    <source>
        <dbReference type="ARBA" id="ARBA00022801"/>
    </source>
</evidence>
<dbReference type="InterPro" id="IPR016195">
    <property type="entry name" value="Pol/histidinol_Pase-like"/>
</dbReference>
<keyword evidence="7" id="KW-1185">Reference proteome</keyword>
<dbReference type="EC" id="3.1.3.48" evidence="2"/>
<sequence>MIDIHSHIIPGIDDGSRSMEMTIDMLKIAEKSGIQKVFATPHYLLEYGESKIDEVKGYVREINERLKEEQIGIKVYSGQEVYFTENIVNDYINGNIGTLNDSKYMLIEFDMRNFESSVFDYLYELQVKGITPIIAHIERYKYIIQTPELINRFIGEGYLFQLNSGSIEGKFGSEVEKTAKLLLKNGVYNFIGSDAHNASFSRGMDVKDALNLIDCDNLNKFEESSTLLINNENVKFSGNLIKKKNFLFSIFKR</sequence>
<dbReference type="eggNOG" id="COG4464">
    <property type="taxonomic scope" value="Bacteria"/>
</dbReference>
<dbReference type="PANTHER" id="PTHR39181:SF1">
    <property type="entry name" value="TYROSINE-PROTEIN PHOSPHATASE YWQE"/>
    <property type="match status" value="1"/>
</dbReference>
<keyword evidence="3" id="KW-0378">Hydrolase</keyword>
<accession>C4IDA1</accession>
<protein>
    <recommendedName>
        <fullName evidence="2">protein-tyrosine-phosphatase</fullName>
        <ecNumber evidence="2">3.1.3.48</ecNumber>
    </recommendedName>
</protein>
<evidence type="ECO:0000256" key="4">
    <source>
        <dbReference type="ARBA" id="ARBA00022912"/>
    </source>
</evidence>
<comment type="catalytic activity">
    <reaction evidence="5">
        <text>O-phospho-L-tyrosyl-[protein] + H2O = L-tyrosyl-[protein] + phosphate</text>
        <dbReference type="Rhea" id="RHEA:10684"/>
        <dbReference type="Rhea" id="RHEA-COMP:10136"/>
        <dbReference type="Rhea" id="RHEA-COMP:20101"/>
        <dbReference type="ChEBI" id="CHEBI:15377"/>
        <dbReference type="ChEBI" id="CHEBI:43474"/>
        <dbReference type="ChEBI" id="CHEBI:46858"/>
        <dbReference type="ChEBI" id="CHEBI:61978"/>
        <dbReference type="EC" id="3.1.3.48"/>
    </reaction>
</comment>
<gene>
    <name evidence="6" type="ORF">CLP_3330</name>
</gene>
<evidence type="ECO:0000313" key="7">
    <source>
        <dbReference type="Proteomes" id="UP000003081"/>
    </source>
</evidence>
<dbReference type="Gene3D" id="3.20.20.140">
    <property type="entry name" value="Metal-dependent hydrolases"/>
    <property type="match status" value="1"/>
</dbReference>
<evidence type="ECO:0000256" key="1">
    <source>
        <dbReference type="ARBA" id="ARBA00005750"/>
    </source>
</evidence>
<reference evidence="6 7" key="1">
    <citation type="submission" date="2009-08" db="EMBL/GenBank/DDBJ databases">
        <authorList>
            <person name="Shrivastava S."/>
            <person name="Brinkac L.B."/>
            <person name="Brown J.L."/>
            <person name="Bruce D.B."/>
            <person name="Detter C."/>
            <person name="Green L.D."/>
            <person name="Munk C.A."/>
            <person name="Rogers Y.C."/>
            <person name="Tapia R."/>
            <person name="Sims D.R."/>
            <person name="Smith L.A."/>
            <person name="Smith T.J."/>
            <person name="Sutton G."/>
            <person name="Brettin T."/>
        </authorList>
    </citation>
    <scope>NUCLEOTIDE SEQUENCE [LARGE SCALE GENOMIC DNA]</scope>
    <source>
        <strain evidence="7">E4 str. BoNT E BL5262</strain>
    </source>
</reference>
<dbReference type="EMBL" id="ACOM01000002">
    <property type="protein sequence ID" value="EEP55830.1"/>
    <property type="molecule type" value="Genomic_DNA"/>
</dbReference>
<dbReference type="PANTHER" id="PTHR39181">
    <property type="entry name" value="TYROSINE-PROTEIN PHOSPHATASE YWQE"/>
    <property type="match status" value="1"/>
</dbReference>
<comment type="caution">
    <text evidence="6">The sequence shown here is derived from an EMBL/GenBank/DDBJ whole genome shotgun (WGS) entry which is preliminary data.</text>
</comment>
<dbReference type="PIRSF" id="PIRSF016557">
    <property type="entry name" value="Caps_synth_CpsB"/>
    <property type="match status" value="1"/>
</dbReference>
<dbReference type="Pfam" id="PF19567">
    <property type="entry name" value="CpsB_CapC"/>
    <property type="match status" value="1"/>
</dbReference>
<keyword evidence="4" id="KW-0904">Protein phosphatase</keyword>
<dbReference type="RefSeq" id="WP_003407057.1">
    <property type="nucleotide sequence ID" value="NZ_ACOM01000002.1"/>
</dbReference>
<proteinExistence type="inferred from homology"/>
<dbReference type="AlphaFoldDB" id="C4IDA1"/>
<evidence type="ECO:0000256" key="5">
    <source>
        <dbReference type="ARBA" id="ARBA00051722"/>
    </source>
</evidence>
<name>C4IDA1_CLOBU</name>
<dbReference type="Proteomes" id="UP000003081">
    <property type="component" value="Unassembled WGS sequence"/>
</dbReference>
<dbReference type="SUPFAM" id="SSF89550">
    <property type="entry name" value="PHP domain-like"/>
    <property type="match status" value="1"/>
</dbReference>
<evidence type="ECO:0000256" key="2">
    <source>
        <dbReference type="ARBA" id="ARBA00013064"/>
    </source>
</evidence>
<dbReference type="GO" id="GO:0004725">
    <property type="term" value="F:protein tyrosine phosphatase activity"/>
    <property type="evidence" value="ECO:0007669"/>
    <property type="project" value="UniProtKB-EC"/>
</dbReference>
<dbReference type="STRING" id="1492.ATN24_16370"/>
<dbReference type="GO" id="GO:0030145">
    <property type="term" value="F:manganese ion binding"/>
    <property type="evidence" value="ECO:0007669"/>
    <property type="project" value="InterPro"/>
</dbReference>
<evidence type="ECO:0000313" key="6">
    <source>
        <dbReference type="EMBL" id="EEP55830.1"/>
    </source>
</evidence>
<dbReference type="HOGENOM" id="CLU_085966_1_0_9"/>